<dbReference type="AlphaFoldDB" id="A0A8H9FTP8"/>
<evidence type="ECO:0000313" key="2">
    <source>
        <dbReference type="EMBL" id="GGB84225.1"/>
    </source>
</evidence>
<gene>
    <name evidence="2" type="ORF">GCM10011314_24840</name>
</gene>
<accession>A0A8H9FTP8</accession>
<reference evidence="2" key="2">
    <citation type="submission" date="2020-09" db="EMBL/GenBank/DDBJ databases">
        <authorList>
            <person name="Sun Q."/>
            <person name="Zhou Y."/>
        </authorList>
    </citation>
    <scope>NUCLEOTIDE SEQUENCE</scope>
    <source>
        <strain evidence="2">CGMCC 1.10749</strain>
    </source>
</reference>
<dbReference type="EMBL" id="BMEA01000002">
    <property type="protein sequence ID" value="GGB84225.1"/>
    <property type="molecule type" value="Genomic_DNA"/>
</dbReference>
<organism evidence="2 3">
    <name type="scientific">Knoellia flava</name>
    <dbReference type="NCBI Taxonomy" id="913969"/>
    <lineage>
        <taxon>Bacteria</taxon>
        <taxon>Bacillati</taxon>
        <taxon>Actinomycetota</taxon>
        <taxon>Actinomycetes</taxon>
        <taxon>Micrococcales</taxon>
        <taxon>Intrasporangiaceae</taxon>
        <taxon>Knoellia</taxon>
    </lineage>
</organism>
<feature type="compositionally biased region" description="Low complexity" evidence="1">
    <location>
        <begin position="12"/>
        <end position="24"/>
    </location>
</feature>
<feature type="region of interest" description="Disordered" evidence="1">
    <location>
        <begin position="1"/>
        <end position="35"/>
    </location>
</feature>
<feature type="compositionally biased region" description="Basic residues" evidence="1">
    <location>
        <begin position="1"/>
        <end position="11"/>
    </location>
</feature>
<dbReference type="Proteomes" id="UP000628079">
    <property type="component" value="Unassembled WGS sequence"/>
</dbReference>
<proteinExistence type="predicted"/>
<name>A0A8H9FTP8_9MICO</name>
<reference evidence="2" key="1">
    <citation type="journal article" date="2014" name="Int. J. Syst. Evol. Microbiol.">
        <title>Complete genome sequence of Corynebacterium casei LMG S-19264T (=DSM 44701T), isolated from a smear-ripened cheese.</title>
        <authorList>
            <consortium name="US DOE Joint Genome Institute (JGI-PGF)"/>
            <person name="Walter F."/>
            <person name="Albersmeier A."/>
            <person name="Kalinowski J."/>
            <person name="Ruckert C."/>
        </authorList>
    </citation>
    <scope>NUCLEOTIDE SEQUENCE</scope>
    <source>
        <strain evidence="2">CGMCC 1.10749</strain>
    </source>
</reference>
<comment type="caution">
    <text evidence="2">The sequence shown here is derived from an EMBL/GenBank/DDBJ whole genome shotgun (WGS) entry which is preliminary data.</text>
</comment>
<feature type="region of interest" description="Disordered" evidence="1">
    <location>
        <begin position="89"/>
        <end position="142"/>
    </location>
</feature>
<evidence type="ECO:0000256" key="1">
    <source>
        <dbReference type="SAM" id="MobiDB-lite"/>
    </source>
</evidence>
<sequence length="142" mass="13764">MVRPRLPKKSKSPPSTESSSSPLGDGFGEDEGLGVFGGRGLLVGPDVSVPLGWGDVVGGGVRVADRETGVERLTSVAAVVALESAALGVPSGVSSGDPEEPAGSEPHVDVADPLGVVADGEAADGEGSTAACAAGSRSASSV</sequence>
<protein>
    <submittedName>
        <fullName evidence="2">Uncharacterized protein</fullName>
    </submittedName>
</protein>
<evidence type="ECO:0000313" key="3">
    <source>
        <dbReference type="Proteomes" id="UP000628079"/>
    </source>
</evidence>
<feature type="compositionally biased region" description="Low complexity" evidence="1">
    <location>
        <begin position="128"/>
        <end position="142"/>
    </location>
</feature>